<name>A0A437PWW6_9BACT</name>
<reference evidence="1 2" key="1">
    <citation type="submission" date="2019-01" db="EMBL/GenBank/DDBJ databases">
        <authorList>
            <person name="Chen W.-M."/>
        </authorList>
    </citation>
    <scope>NUCLEOTIDE SEQUENCE [LARGE SCALE GENOMIC DNA]</scope>
    <source>
        <strain evidence="1 2">FSY-15</strain>
    </source>
</reference>
<dbReference type="EMBL" id="SACY01000001">
    <property type="protein sequence ID" value="RVU26730.1"/>
    <property type="molecule type" value="Genomic_DNA"/>
</dbReference>
<protein>
    <recommendedName>
        <fullName evidence="3">Lipopolysaccharide-assembly</fullName>
    </recommendedName>
</protein>
<evidence type="ECO:0008006" key="3">
    <source>
        <dbReference type="Google" id="ProtNLM"/>
    </source>
</evidence>
<dbReference type="InterPro" id="IPR007485">
    <property type="entry name" value="LPS_assembly_LptE"/>
</dbReference>
<dbReference type="AlphaFoldDB" id="A0A437PWW6"/>
<dbReference type="PROSITE" id="PS51257">
    <property type="entry name" value="PROKAR_LIPOPROTEIN"/>
    <property type="match status" value="1"/>
</dbReference>
<accession>A0A437PWW6</accession>
<dbReference type="GO" id="GO:0043165">
    <property type="term" value="P:Gram-negative-bacterium-type cell outer membrane assembly"/>
    <property type="evidence" value="ECO:0007669"/>
    <property type="project" value="InterPro"/>
</dbReference>
<proteinExistence type="predicted"/>
<dbReference type="RefSeq" id="WP_127802282.1">
    <property type="nucleotide sequence ID" value="NZ_SACY01000001.1"/>
</dbReference>
<dbReference type="OrthoDB" id="9790776at2"/>
<evidence type="ECO:0000313" key="1">
    <source>
        <dbReference type="EMBL" id="RVU26730.1"/>
    </source>
</evidence>
<sequence>MTWRICKLFIFGIFVIFSFGSCYSFKGASLAPELKTIHISNIRMEAAGGPTNLSLEANEKLKEYFQRNTSLKLSTLNPDLTLEGTIVGYDLSPQAPTSDDKAGLNRLTLRIQFRLNNKFDESKNFEQEFSFYQDFPQSQTLSQVEKNLIPKLLDQIILDLFNKMAGDW</sequence>
<comment type="caution">
    <text evidence="1">The sequence shown here is derived from an EMBL/GenBank/DDBJ whole genome shotgun (WGS) entry which is preliminary data.</text>
</comment>
<organism evidence="1 2">
    <name type="scientific">Sandaracinomonas limnophila</name>
    <dbReference type="NCBI Taxonomy" id="1862386"/>
    <lineage>
        <taxon>Bacteria</taxon>
        <taxon>Pseudomonadati</taxon>
        <taxon>Bacteroidota</taxon>
        <taxon>Cytophagia</taxon>
        <taxon>Cytophagales</taxon>
        <taxon>Flectobacillaceae</taxon>
        <taxon>Sandaracinomonas</taxon>
    </lineage>
</organism>
<dbReference type="GO" id="GO:0019867">
    <property type="term" value="C:outer membrane"/>
    <property type="evidence" value="ECO:0007669"/>
    <property type="project" value="InterPro"/>
</dbReference>
<keyword evidence="2" id="KW-1185">Reference proteome</keyword>
<dbReference type="Proteomes" id="UP000282832">
    <property type="component" value="Unassembled WGS sequence"/>
</dbReference>
<gene>
    <name evidence="1" type="ORF">EOJ36_01675</name>
</gene>
<evidence type="ECO:0000313" key="2">
    <source>
        <dbReference type="Proteomes" id="UP000282832"/>
    </source>
</evidence>
<dbReference type="Pfam" id="PF04390">
    <property type="entry name" value="LptE"/>
    <property type="match status" value="1"/>
</dbReference>